<evidence type="ECO:0000256" key="7">
    <source>
        <dbReference type="SAM" id="MobiDB-lite"/>
    </source>
</evidence>
<keyword evidence="9" id="KW-0282">Flagellum</keyword>
<evidence type="ECO:0000256" key="4">
    <source>
        <dbReference type="ARBA" id="ARBA00022795"/>
    </source>
</evidence>
<protein>
    <submittedName>
        <fullName evidence="9">Flagellar assembly protein FliH</fullName>
    </submittedName>
</protein>
<dbReference type="AlphaFoldDB" id="A0A285UYS7"/>
<comment type="similarity">
    <text evidence="2">Belongs to the FliH family.</text>
</comment>
<evidence type="ECO:0000256" key="1">
    <source>
        <dbReference type="ARBA" id="ARBA00003041"/>
    </source>
</evidence>
<keyword evidence="6" id="KW-1006">Bacterial flagellum protein export</keyword>
<evidence type="ECO:0000313" key="9">
    <source>
        <dbReference type="EMBL" id="SOC47044.1"/>
    </source>
</evidence>
<keyword evidence="3" id="KW-0813">Transport</keyword>
<feature type="compositionally biased region" description="Basic and acidic residues" evidence="7">
    <location>
        <begin position="11"/>
        <end position="20"/>
    </location>
</feature>
<accession>A0A285UYS7</accession>
<keyword evidence="10" id="KW-1185">Reference proteome</keyword>
<evidence type="ECO:0000259" key="8">
    <source>
        <dbReference type="Pfam" id="PF02108"/>
    </source>
</evidence>
<evidence type="ECO:0000256" key="6">
    <source>
        <dbReference type="ARBA" id="ARBA00023225"/>
    </source>
</evidence>
<reference evidence="10" key="1">
    <citation type="submission" date="2017-08" db="EMBL/GenBank/DDBJ databases">
        <authorList>
            <person name="Varghese N."/>
            <person name="Submissions S."/>
        </authorList>
    </citation>
    <scope>NUCLEOTIDE SEQUENCE [LARGE SCALE GENOMIC DNA]</scope>
    <source>
        <strain evidence="10">DSM 4725</strain>
    </source>
</reference>
<dbReference type="PANTHER" id="PTHR34982">
    <property type="entry name" value="YOP PROTEINS TRANSLOCATION PROTEIN L"/>
    <property type="match status" value="1"/>
</dbReference>
<dbReference type="GO" id="GO:0005829">
    <property type="term" value="C:cytosol"/>
    <property type="evidence" value="ECO:0007669"/>
    <property type="project" value="TreeGrafter"/>
</dbReference>
<keyword evidence="5" id="KW-0653">Protein transport</keyword>
<organism evidence="9 10">
    <name type="scientific">Blastococcus aggregatus</name>
    <dbReference type="NCBI Taxonomy" id="38502"/>
    <lineage>
        <taxon>Bacteria</taxon>
        <taxon>Bacillati</taxon>
        <taxon>Actinomycetota</taxon>
        <taxon>Actinomycetes</taxon>
        <taxon>Geodermatophilales</taxon>
        <taxon>Geodermatophilaceae</taxon>
        <taxon>Blastococcus</taxon>
    </lineage>
</organism>
<dbReference type="Proteomes" id="UP000219435">
    <property type="component" value="Unassembled WGS sequence"/>
</dbReference>
<keyword evidence="9" id="KW-0966">Cell projection</keyword>
<feature type="compositionally biased region" description="Basic and acidic residues" evidence="7">
    <location>
        <begin position="89"/>
        <end position="100"/>
    </location>
</feature>
<feature type="domain" description="Flagellar assembly protein FliH/Type III secretion system HrpE" evidence="8">
    <location>
        <begin position="175"/>
        <end position="293"/>
    </location>
</feature>
<sequence>MTATGASQRGTSEERTEARNRVQGHRVMASPVDAMPVVLRAADAGGPPAPRAPREGAVLRGGAASSARPYRQVTDDGAPHAVPPQPSPIERRTTVRRAEDQPVVAGGRPTIRLGEVYADELERLRRQAHAEGFAAGRTEGLTAAADVVAQAERAAAERMTAAQGRWERRIASATAALGAAAARLDEAAVPTADEVRETVLGTVLTLVEDLLGRELALADSPVLDAVRRALTLCPADAPAVVRVHPDDLAELPAGALIELPDSVRVVGDPAVERAGAVAETGSRRVDAQLVAALERVQAVLSS</sequence>
<evidence type="ECO:0000256" key="3">
    <source>
        <dbReference type="ARBA" id="ARBA00022448"/>
    </source>
</evidence>
<evidence type="ECO:0000256" key="2">
    <source>
        <dbReference type="ARBA" id="ARBA00006602"/>
    </source>
</evidence>
<gene>
    <name evidence="9" type="ORF">SAMN05660748_0588</name>
</gene>
<feature type="compositionally biased region" description="Polar residues" evidence="7">
    <location>
        <begin position="1"/>
        <end position="10"/>
    </location>
</feature>
<dbReference type="PANTHER" id="PTHR34982:SF1">
    <property type="entry name" value="FLAGELLAR ASSEMBLY PROTEIN FLIH"/>
    <property type="match status" value="1"/>
</dbReference>
<dbReference type="EMBL" id="OBQI01000001">
    <property type="protein sequence ID" value="SOC47044.1"/>
    <property type="molecule type" value="Genomic_DNA"/>
</dbReference>
<dbReference type="InterPro" id="IPR018035">
    <property type="entry name" value="Flagellar_FliH/T3SS_HrpE"/>
</dbReference>
<keyword evidence="4" id="KW-1005">Bacterial flagellum biogenesis</keyword>
<dbReference type="InterPro" id="IPR051472">
    <property type="entry name" value="T3SS_Stator/FliH"/>
</dbReference>
<feature type="region of interest" description="Disordered" evidence="7">
    <location>
        <begin position="42"/>
        <end position="101"/>
    </location>
</feature>
<evidence type="ECO:0000313" key="10">
    <source>
        <dbReference type="Proteomes" id="UP000219435"/>
    </source>
</evidence>
<dbReference type="GO" id="GO:0015031">
    <property type="term" value="P:protein transport"/>
    <property type="evidence" value="ECO:0007669"/>
    <property type="project" value="UniProtKB-KW"/>
</dbReference>
<keyword evidence="9" id="KW-0969">Cilium</keyword>
<proteinExistence type="inferred from homology"/>
<evidence type="ECO:0000256" key="5">
    <source>
        <dbReference type="ARBA" id="ARBA00022927"/>
    </source>
</evidence>
<dbReference type="Pfam" id="PF02108">
    <property type="entry name" value="FliH"/>
    <property type="match status" value="1"/>
</dbReference>
<dbReference type="GO" id="GO:0044781">
    <property type="term" value="P:bacterial-type flagellum organization"/>
    <property type="evidence" value="ECO:0007669"/>
    <property type="project" value="UniProtKB-KW"/>
</dbReference>
<name>A0A285UYS7_9ACTN</name>
<comment type="function">
    <text evidence="1">Needed for flagellar regrowth and assembly.</text>
</comment>
<feature type="region of interest" description="Disordered" evidence="7">
    <location>
        <begin position="1"/>
        <end position="29"/>
    </location>
</feature>